<dbReference type="STRING" id="1798664.A3C93_03665"/>
<name>A0A1G2DHA2_9BACT</name>
<dbReference type="Gene3D" id="3.30.420.40">
    <property type="match status" value="2"/>
</dbReference>
<dbReference type="InterPro" id="IPR000600">
    <property type="entry name" value="ROK"/>
</dbReference>
<reference evidence="2 3" key="1">
    <citation type="journal article" date="2016" name="Nat. Commun.">
        <title>Thousands of microbial genomes shed light on interconnected biogeochemical processes in an aquifer system.</title>
        <authorList>
            <person name="Anantharaman K."/>
            <person name="Brown C.T."/>
            <person name="Hug L.A."/>
            <person name="Sharon I."/>
            <person name="Castelle C.J."/>
            <person name="Probst A.J."/>
            <person name="Thomas B.C."/>
            <person name="Singh A."/>
            <person name="Wilkins M.J."/>
            <person name="Karaoz U."/>
            <person name="Brodie E.L."/>
            <person name="Williams K.H."/>
            <person name="Hubbard S.S."/>
            <person name="Banfield J.F."/>
        </authorList>
    </citation>
    <scope>NUCLEOTIDE SEQUENCE [LARGE SCALE GENOMIC DNA]</scope>
</reference>
<evidence type="ECO:0000313" key="2">
    <source>
        <dbReference type="EMBL" id="OGZ12893.1"/>
    </source>
</evidence>
<evidence type="ECO:0008006" key="4">
    <source>
        <dbReference type="Google" id="ProtNLM"/>
    </source>
</evidence>
<evidence type="ECO:0000313" key="3">
    <source>
        <dbReference type="Proteomes" id="UP000178636"/>
    </source>
</evidence>
<comment type="similarity">
    <text evidence="1">Belongs to the ROK (NagC/XylR) family.</text>
</comment>
<organism evidence="2 3">
    <name type="scientific">Candidatus Lloydbacteria bacterium RIFCSPHIGHO2_02_FULL_54_17</name>
    <dbReference type="NCBI Taxonomy" id="1798664"/>
    <lineage>
        <taxon>Bacteria</taxon>
        <taxon>Candidatus Lloydiibacteriota</taxon>
    </lineage>
</organism>
<proteinExistence type="inferred from homology"/>
<dbReference type="Proteomes" id="UP000178636">
    <property type="component" value="Unassembled WGS sequence"/>
</dbReference>
<dbReference type="SUPFAM" id="SSF53067">
    <property type="entry name" value="Actin-like ATPase domain"/>
    <property type="match status" value="1"/>
</dbReference>
<dbReference type="PANTHER" id="PTHR18964:SF149">
    <property type="entry name" value="BIFUNCTIONAL UDP-N-ACETYLGLUCOSAMINE 2-EPIMERASE_N-ACETYLMANNOSAMINE KINASE"/>
    <property type="match status" value="1"/>
</dbReference>
<comment type="caution">
    <text evidence="2">The sequence shown here is derived from an EMBL/GenBank/DDBJ whole genome shotgun (WGS) entry which is preliminary data.</text>
</comment>
<dbReference type="InterPro" id="IPR043129">
    <property type="entry name" value="ATPase_NBD"/>
</dbReference>
<dbReference type="Pfam" id="PF00480">
    <property type="entry name" value="ROK"/>
    <property type="match status" value="1"/>
</dbReference>
<accession>A0A1G2DHA2</accession>
<gene>
    <name evidence="2" type="ORF">A3C93_03665</name>
</gene>
<dbReference type="AlphaFoldDB" id="A0A1G2DHA2"/>
<sequence>MAFILFDIGGTNMRVASSRNGMTFGEPKIIPTPKDFDDGMKTLKEAALSLTEGEEVSAVGGGIAGTLSRDRAVFVNGPHLQGWNGKPIKKALEELFGAPAFVENDTAIVGLGEAVAGAGKGHAIVVYMTVSTGVGGTRIVDGKIDVSAMGFEPGHQIIDAGGALHETTVAGRGIDLEGYISGTAVSARYGKKPKEITDLAFWDEMARLLAYGLNNTIVHWSPDIVVIGGSMMNQIGIPVDRVRAHLKGILHIYPELPLIEHSALGEIGGLHGALHFVKQSLSRKK</sequence>
<protein>
    <recommendedName>
        <fullName evidence="4">ROK family protein</fullName>
    </recommendedName>
</protein>
<evidence type="ECO:0000256" key="1">
    <source>
        <dbReference type="ARBA" id="ARBA00006479"/>
    </source>
</evidence>
<dbReference type="PANTHER" id="PTHR18964">
    <property type="entry name" value="ROK (REPRESSOR, ORF, KINASE) FAMILY"/>
    <property type="match status" value="1"/>
</dbReference>
<dbReference type="EMBL" id="MHLO01000012">
    <property type="protein sequence ID" value="OGZ12893.1"/>
    <property type="molecule type" value="Genomic_DNA"/>
</dbReference>